<reference evidence="2 3" key="1">
    <citation type="submission" date="2018-05" db="EMBL/GenBank/DDBJ databases">
        <authorList>
            <consortium name="IHU Genomes"/>
        </authorList>
    </citation>
    <scope>NUCLEOTIDE SEQUENCE [LARGE SCALE GENOMIC DNA]</scope>
    <source>
        <strain evidence="2 3">P7336</strain>
    </source>
</reference>
<dbReference type="RefSeq" id="WP_113963570.1">
    <property type="nucleotide sequence ID" value="NZ_UEGW01000001.1"/>
</dbReference>
<feature type="compositionally biased region" description="Pro residues" evidence="1">
    <location>
        <begin position="18"/>
        <end position="29"/>
    </location>
</feature>
<name>A0A375YXW9_MYCSH</name>
<sequence length="136" mass="14904">MKGFTFRYAIRMPDGQLYPPPPEPAPEPVPDYSVPSPMRDVGEQLSQMITGITGMFGIPQTQQDSPPPQHKPEIFDTLEEAEKKLAEIRAAAAKVGVINWGGTIVRQLCTPFTAGDIGKEFANQVAEWLRANGVQP</sequence>
<feature type="region of interest" description="Disordered" evidence="1">
    <location>
        <begin position="15"/>
        <end position="39"/>
    </location>
</feature>
<evidence type="ECO:0000313" key="3">
    <source>
        <dbReference type="Proteomes" id="UP000252015"/>
    </source>
</evidence>
<dbReference type="EMBL" id="UEGW01000001">
    <property type="protein sequence ID" value="SRX93595.1"/>
    <property type="molecule type" value="Genomic_DNA"/>
</dbReference>
<accession>A0A375YXW9</accession>
<dbReference type="AlphaFoldDB" id="A0A375YXW9"/>
<proteinExistence type="predicted"/>
<evidence type="ECO:0000313" key="2">
    <source>
        <dbReference type="EMBL" id="SRX93595.1"/>
    </source>
</evidence>
<dbReference type="Proteomes" id="UP000252015">
    <property type="component" value="Unassembled WGS sequence"/>
</dbReference>
<gene>
    <name evidence="2" type="ORF">MSP7336_01834</name>
</gene>
<protein>
    <submittedName>
        <fullName evidence="2">Uncharacterized protein</fullName>
    </submittedName>
</protein>
<keyword evidence="3" id="KW-1185">Reference proteome</keyword>
<evidence type="ECO:0000256" key="1">
    <source>
        <dbReference type="SAM" id="MobiDB-lite"/>
    </source>
</evidence>
<organism evidence="2 3">
    <name type="scientific">Mycobacterium shimoidei</name>
    <dbReference type="NCBI Taxonomy" id="29313"/>
    <lineage>
        <taxon>Bacteria</taxon>
        <taxon>Bacillati</taxon>
        <taxon>Actinomycetota</taxon>
        <taxon>Actinomycetes</taxon>
        <taxon>Mycobacteriales</taxon>
        <taxon>Mycobacteriaceae</taxon>
        <taxon>Mycobacterium</taxon>
    </lineage>
</organism>